<keyword evidence="7 11" id="KW-0297">G-protein coupled receptor</keyword>
<evidence type="ECO:0000256" key="7">
    <source>
        <dbReference type="ARBA" id="ARBA00023040"/>
    </source>
</evidence>
<keyword evidence="3 11" id="KW-1003">Cell membrane</keyword>
<dbReference type="GO" id="GO:0016503">
    <property type="term" value="F:pheromone receptor activity"/>
    <property type="evidence" value="ECO:0007669"/>
    <property type="project" value="InterPro"/>
</dbReference>
<evidence type="ECO:0000256" key="6">
    <source>
        <dbReference type="ARBA" id="ARBA00022989"/>
    </source>
</evidence>
<keyword evidence="13" id="KW-1185">Reference proteome</keyword>
<feature type="transmembrane region" description="Helical" evidence="11">
    <location>
        <begin position="141"/>
        <end position="158"/>
    </location>
</feature>
<keyword evidence="8 11" id="KW-0472">Membrane</keyword>
<evidence type="ECO:0000256" key="3">
    <source>
        <dbReference type="ARBA" id="ARBA00022475"/>
    </source>
</evidence>
<evidence type="ECO:0000256" key="8">
    <source>
        <dbReference type="ARBA" id="ARBA00023136"/>
    </source>
</evidence>
<name>A0A673UDX9_SURSU</name>
<dbReference type="PANTHER" id="PTHR24062">
    <property type="entry name" value="VOMERONASAL TYPE-1 RECEPTOR"/>
    <property type="match status" value="1"/>
</dbReference>
<accession>A0A673UDX9</accession>
<evidence type="ECO:0000256" key="2">
    <source>
        <dbReference type="ARBA" id="ARBA00010663"/>
    </source>
</evidence>
<evidence type="ECO:0000256" key="11">
    <source>
        <dbReference type="RuleBase" id="RU364061"/>
    </source>
</evidence>
<protein>
    <recommendedName>
        <fullName evidence="11">Vomeronasal type-1 receptor</fullName>
    </recommendedName>
</protein>
<keyword evidence="10 11" id="KW-0807">Transducer</keyword>
<reference evidence="12" key="3">
    <citation type="submission" date="2025-09" db="UniProtKB">
        <authorList>
            <consortium name="Ensembl"/>
        </authorList>
    </citation>
    <scope>IDENTIFICATION</scope>
</reference>
<keyword evidence="4 11" id="KW-0589">Pheromone response</keyword>
<evidence type="ECO:0000256" key="4">
    <source>
        <dbReference type="ARBA" id="ARBA00022507"/>
    </source>
</evidence>
<reference evidence="12" key="2">
    <citation type="submission" date="2025-08" db="UniProtKB">
        <authorList>
            <consortium name="Ensembl"/>
        </authorList>
    </citation>
    <scope>IDENTIFICATION</scope>
</reference>
<dbReference type="Pfam" id="PF03402">
    <property type="entry name" value="V1R"/>
    <property type="match status" value="1"/>
</dbReference>
<keyword evidence="9 11" id="KW-0675">Receptor</keyword>
<evidence type="ECO:0000256" key="9">
    <source>
        <dbReference type="ARBA" id="ARBA00023170"/>
    </source>
</evidence>
<reference evidence="12 13" key="1">
    <citation type="submission" date="2019-05" db="EMBL/GenBank/DDBJ databases">
        <title>A Chromosome-scale Meerkat (S. suricatta) Genome Assembly.</title>
        <authorList>
            <person name="Dudchenko O."/>
            <person name="Lieberman Aiden E."/>
            <person name="Tung J."/>
            <person name="Barreiro L.B."/>
            <person name="Clutton-Brock T.H."/>
        </authorList>
    </citation>
    <scope>NUCLEOTIDE SEQUENCE [LARGE SCALE GENOMIC DNA]</scope>
</reference>
<keyword evidence="5 11" id="KW-0812">Transmembrane</keyword>
<dbReference type="Proteomes" id="UP000472268">
    <property type="component" value="Chromosome 13"/>
</dbReference>
<evidence type="ECO:0000256" key="10">
    <source>
        <dbReference type="ARBA" id="ARBA00023224"/>
    </source>
</evidence>
<evidence type="ECO:0000256" key="5">
    <source>
        <dbReference type="ARBA" id="ARBA00022692"/>
    </source>
</evidence>
<organism evidence="12 13">
    <name type="scientific">Suricata suricatta</name>
    <name type="common">Meerkat</name>
    <dbReference type="NCBI Taxonomy" id="37032"/>
    <lineage>
        <taxon>Eukaryota</taxon>
        <taxon>Metazoa</taxon>
        <taxon>Chordata</taxon>
        <taxon>Craniata</taxon>
        <taxon>Vertebrata</taxon>
        <taxon>Euteleostomi</taxon>
        <taxon>Mammalia</taxon>
        <taxon>Eutheria</taxon>
        <taxon>Laurasiatheria</taxon>
        <taxon>Carnivora</taxon>
        <taxon>Feliformia</taxon>
        <taxon>Herpestidae</taxon>
        <taxon>Suricata</taxon>
    </lineage>
</organism>
<dbReference type="Ensembl" id="ENSSSUT00005025775.1">
    <property type="protein sequence ID" value="ENSSSUP00005022499.1"/>
    <property type="gene ID" value="ENSSSUG00005014714.1"/>
</dbReference>
<comment type="subcellular location">
    <subcellularLocation>
        <location evidence="1 11">Cell membrane</location>
        <topology evidence="1 11">Multi-pass membrane protein</topology>
    </subcellularLocation>
</comment>
<keyword evidence="6 11" id="KW-1133">Transmembrane helix</keyword>
<proteinExistence type="inferred from homology"/>
<feature type="transmembrane region" description="Helical" evidence="11">
    <location>
        <begin position="102"/>
        <end position="129"/>
    </location>
</feature>
<dbReference type="GO" id="GO:0019236">
    <property type="term" value="P:response to pheromone"/>
    <property type="evidence" value="ECO:0007669"/>
    <property type="project" value="UniProtKB-KW"/>
</dbReference>
<dbReference type="InterPro" id="IPR004072">
    <property type="entry name" value="Vmron_rcpt_1"/>
</dbReference>
<dbReference type="GO" id="GO:0005886">
    <property type="term" value="C:plasma membrane"/>
    <property type="evidence" value="ECO:0007669"/>
    <property type="project" value="UniProtKB-SubCell"/>
</dbReference>
<comment type="caution">
    <text evidence="11">Lacks conserved residue(s) required for the propagation of feature annotation.</text>
</comment>
<evidence type="ECO:0000256" key="1">
    <source>
        <dbReference type="ARBA" id="ARBA00004651"/>
    </source>
</evidence>
<sequence>MYLVLPEYVSGHYPQSCSLQLGVAQVQDHCTDSALVGLFLGRSAFQHAAVFLGVMYVQDFFFLFLMIYTSLYMVSVLFSHRKIALCVHSASLLLSSLPETKAAHVILLLLSCCFFFYGANLCFTIYMFFYKKNLRLKMESITSFLASCYSMVCALMLIKYDNRVSRYACVFSNMINFPLLTTGISLASKKY</sequence>
<evidence type="ECO:0000313" key="12">
    <source>
        <dbReference type="Ensembl" id="ENSSSUP00005022499.1"/>
    </source>
</evidence>
<evidence type="ECO:0000313" key="13">
    <source>
        <dbReference type="Proteomes" id="UP000472268"/>
    </source>
</evidence>
<comment type="similarity">
    <text evidence="2 11">Belongs to the G-protein coupled receptor 1 family.</text>
</comment>
<dbReference type="AlphaFoldDB" id="A0A673UDX9"/>